<evidence type="ECO:0000256" key="1">
    <source>
        <dbReference type="SAM" id="Coils"/>
    </source>
</evidence>
<reference evidence="2 3" key="1">
    <citation type="journal article" date="2016" name="G3 (Bethesda)">
        <title>First Draft Assembly and Annotation of the Genome of a California Endemic Oak Quercus lobata Nee (Fagaceae).</title>
        <authorList>
            <person name="Sork V.L."/>
            <person name="Fitz-Gibbon S.T."/>
            <person name="Puiu D."/>
            <person name="Crepeau M."/>
            <person name="Gugger P.F."/>
            <person name="Sherman R."/>
            <person name="Stevens K."/>
            <person name="Langley C.H."/>
            <person name="Pellegrini M."/>
            <person name="Salzberg S.L."/>
        </authorList>
    </citation>
    <scope>NUCLEOTIDE SEQUENCE [LARGE SCALE GENOMIC DNA]</scope>
    <source>
        <strain evidence="2 3">cv. SW786</strain>
    </source>
</reference>
<dbReference type="EMBL" id="LRBV02000006">
    <property type="status" value="NOT_ANNOTATED_CDS"/>
    <property type="molecule type" value="Genomic_DNA"/>
</dbReference>
<keyword evidence="1" id="KW-0175">Coiled coil</keyword>
<keyword evidence="3" id="KW-1185">Reference proteome</keyword>
<protein>
    <submittedName>
        <fullName evidence="2">Uncharacterized protein</fullName>
    </submittedName>
</protein>
<name>A0A7N2LW10_QUELO</name>
<dbReference type="GO" id="GO:0006364">
    <property type="term" value="P:rRNA processing"/>
    <property type="evidence" value="ECO:0007669"/>
    <property type="project" value="TreeGrafter"/>
</dbReference>
<feature type="coiled-coil region" evidence="1">
    <location>
        <begin position="36"/>
        <end position="67"/>
    </location>
</feature>
<dbReference type="EnsemblPlants" id="QL06p007211:mrna">
    <property type="protein sequence ID" value="QL06p007211:mrna"/>
    <property type="gene ID" value="QL06p007211"/>
</dbReference>
<dbReference type="InterPro" id="IPR040446">
    <property type="entry name" value="RRP7"/>
</dbReference>
<organism evidence="2 3">
    <name type="scientific">Quercus lobata</name>
    <name type="common">Valley oak</name>
    <dbReference type="NCBI Taxonomy" id="97700"/>
    <lineage>
        <taxon>Eukaryota</taxon>
        <taxon>Viridiplantae</taxon>
        <taxon>Streptophyta</taxon>
        <taxon>Embryophyta</taxon>
        <taxon>Tracheophyta</taxon>
        <taxon>Spermatophyta</taxon>
        <taxon>Magnoliopsida</taxon>
        <taxon>eudicotyledons</taxon>
        <taxon>Gunneridae</taxon>
        <taxon>Pentapetalae</taxon>
        <taxon>rosids</taxon>
        <taxon>fabids</taxon>
        <taxon>Fagales</taxon>
        <taxon>Fagaceae</taxon>
        <taxon>Quercus</taxon>
    </lineage>
</organism>
<dbReference type="PANTHER" id="PTHR13191:SF0">
    <property type="entry name" value="RIBOSOMAL RNA-PROCESSING PROTEIN 7 HOMOLOG A-RELATED"/>
    <property type="match status" value="1"/>
</dbReference>
<dbReference type="GO" id="GO:0034456">
    <property type="term" value="C:UTP-C complex"/>
    <property type="evidence" value="ECO:0007669"/>
    <property type="project" value="TreeGrafter"/>
</dbReference>
<dbReference type="AlphaFoldDB" id="A0A7N2LW10"/>
<reference evidence="2" key="2">
    <citation type="submission" date="2021-01" db="UniProtKB">
        <authorList>
            <consortium name="EnsemblPlants"/>
        </authorList>
    </citation>
    <scope>IDENTIFICATION</scope>
</reference>
<dbReference type="GO" id="GO:0000028">
    <property type="term" value="P:ribosomal small subunit assembly"/>
    <property type="evidence" value="ECO:0007669"/>
    <property type="project" value="TreeGrafter"/>
</dbReference>
<dbReference type="InParanoid" id="A0A7N2LW10"/>
<dbReference type="GO" id="GO:0032545">
    <property type="term" value="C:CURI complex"/>
    <property type="evidence" value="ECO:0007669"/>
    <property type="project" value="TreeGrafter"/>
</dbReference>
<proteinExistence type="predicted"/>
<dbReference type="PANTHER" id="PTHR13191">
    <property type="entry name" value="RIBOSOMAL RNA PROCESSING PROTEIN 7-RELATED"/>
    <property type="match status" value="1"/>
</dbReference>
<evidence type="ECO:0000313" key="2">
    <source>
        <dbReference type="EnsemblPlants" id="QL06p007211:mrna"/>
    </source>
</evidence>
<accession>A0A7N2LW10</accession>
<dbReference type="Gramene" id="QL06p007211:mrna">
    <property type="protein sequence ID" value="QL06p007211:mrna"/>
    <property type="gene ID" value="QL06p007211"/>
</dbReference>
<dbReference type="Proteomes" id="UP000594261">
    <property type="component" value="Chromosome 6"/>
</dbReference>
<sequence length="80" mass="9253">MILTLAKLFGAISELNVVFTYYTEWIAEYHQSRTGLMFLQQEIDDFMTALEAQLEQERKAREAQAAEGDWTVVVLHKEGK</sequence>
<evidence type="ECO:0000313" key="3">
    <source>
        <dbReference type="Proteomes" id="UP000594261"/>
    </source>
</evidence>